<feature type="transmembrane region" description="Helical" evidence="1">
    <location>
        <begin position="163"/>
        <end position="189"/>
    </location>
</feature>
<dbReference type="SMART" id="SM00460">
    <property type="entry name" value="TGc"/>
    <property type="match status" value="1"/>
</dbReference>
<dbReference type="InterPro" id="IPR021878">
    <property type="entry name" value="TgpA_N"/>
</dbReference>
<feature type="transmembrane region" description="Helical" evidence="1">
    <location>
        <begin position="111"/>
        <end position="128"/>
    </location>
</feature>
<dbReference type="Pfam" id="PF11992">
    <property type="entry name" value="TgpA_N"/>
    <property type="match status" value="1"/>
</dbReference>
<feature type="transmembrane region" description="Helical" evidence="1">
    <location>
        <begin position="12"/>
        <end position="30"/>
    </location>
</feature>
<keyword evidence="1" id="KW-0472">Membrane</keyword>
<accession>A0A2N7QBZ8</accession>
<dbReference type="Pfam" id="PF01841">
    <property type="entry name" value="Transglut_core"/>
    <property type="match status" value="1"/>
</dbReference>
<dbReference type="EMBL" id="PNJD01000296">
    <property type="protein sequence ID" value="PMP96015.1"/>
    <property type="molecule type" value="Genomic_DNA"/>
</dbReference>
<feature type="domain" description="Transglutaminase-like" evidence="2">
    <location>
        <begin position="405"/>
        <end position="476"/>
    </location>
</feature>
<comment type="caution">
    <text evidence="3">The sequence shown here is derived from an EMBL/GenBank/DDBJ whole genome shotgun (WGS) entry which is preliminary data.</text>
</comment>
<proteinExistence type="predicted"/>
<evidence type="ECO:0000313" key="3">
    <source>
        <dbReference type="EMBL" id="PMP96015.1"/>
    </source>
</evidence>
<evidence type="ECO:0000313" key="4">
    <source>
        <dbReference type="Proteomes" id="UP000235619"/>
    </source>
</evidence>
<name>A0A2N7QBZ8_9BACT</name>
<dbReference type="InterPro" id="IPR052901">
    <property type="entry name" value="Bact_TGase-like"/>
</dbReference>
<dbReference type="PANTHER" id="PTHR42736:SF1">
    <property type="entry name" value="PROTEIN-GLUTAMINE GAMMA-GLUTAMYLTRANSFERASE"/>
    <property type="match status" value="1"/>
</dbReference>
<dbReference type="Proteomes" id="UP000235619">
    <property type="component" value="Unassembled WGS sequence"/>
</dbReference>
<dbReference type="Gene3D" id="3.10.620.30">
    <property type="match status" value="1"/>
</dbReference>
<dbReference type="InterPro" id="IPR038765">
    <property type="entry name" value="Papain-like_cys_pep_sf"/>
</dbReference>
<gene>
    <name evidence="3" type="ORF">C0169_04880</name>
</gene>
<evidence type="ECO:0000256" key="1">
    <source>
        <dbReference type="SAM" id="Phobius"/>
    </source>
</evidence>
<dbReference type="InterPro" id="IPR002931">
    <property type="entry name" value="Transglutaminase-like"/>
</dbReference>
<evidence type="ECO:0000259" key="2">
    <source>
        <dbReference type="SMART" id="SM00460"/>
    </source>
</evidence>
<dbReference type="AlphaFoldDB" id="A0A2N7QBZ8"/>
<keyword evidence="1" id="KW-1133">Transmembrane helix</keyword>
<feature type="transmembrane region" description="Helical" evidence="1">
    <location>
        <begin position="59"/>
        <end position="75"/>
    </location>
</feature>
<organism evidence="3 4">
    <name type="scientific">Thermodesulfobacterium geofontis</name>
    <dbReference type="NCBI Taxonomy" id="1295609"/>
    <lineage>
        <taxon>Bacteria</taxon>
        <taxon>Pseudomonadati</taxon>
        <taxon>Thermodesulfobacteriota</taxon>
        <taxon>Thermodesulfobacteria</taxon>
        <taxon>Thermodesulfobacteriales</taxon>
        <taxon>Thermodesulfobacteriaceae</taxon>
        <taxon>Thermodesulfobacterium</taxon>
    </lineage>
</organism>
<dbReference type="PANTHER" id="PTHR42736">
    <property type="entry name" value="PROTEIN-GLUTAMINE GAMMA-GLUTAMYLTRANSFERASE"/>
    <property type="match status" value="1"/>
</dbReference>
<protein>
    <submittedName>
        <fullName evidence="3">DUF3488 domain-containing protein</fullName>
    </submittedName>
</protein>
<keyword evidence="1" id="KW-0812">Transmembrane</keyword>
<sequence length="486" mass="56795">MNKEKFYKVETSVKIFTYFAGLLSFVVLFGKISYSFYVFTFLLFLASIYLEYRKIYIKRVFINAFAILLVILKFYNVSLEIVLQPALEVLLFLQSLKFLEEKKFRDYMQIYLISVFILAGSTLISFNIIFLVYLFIYILLLNTSIIFLTYYSQDKEITLSERVLIRIFLKTSLIPLLAIPFTALFFIILPRTDFPLFGFLNKEAKAKTGFSENVRLGEVSEIQEDNSVIFRAKTKKLKDELLYWRGIALNFFDGKTWISTKTKKIQEEIILKGLPVVQIIYLEPYGDRYLFGLDKPYDINYQYGFTKPSKSENLTFNLPIPVVSRIKYRVISILTEVIPEKNVDRELYLQLPQNISSKIKTLAFSLKGKTDEETADKILKFLRYGDYRYSLKDLPVSQNPLEDFLFNYKYGNCEYFASSMAVLLRLNGIPSRLVAGYRGGIYNEAGGYYLVRQGDAHVWVEVFIRDKGWVRYDPTPPSSYFFKKKA</sequence>
<reference evidence="3 4" key="1">
    <citation type="submission" date="2018-01" db="EMBL/GenBank/DDBJ databases">
        <title>Metagenomic assembled genomes from two thermal pools in the Uzon Caldera, Kamchatka, Russia.</title>
        <authorList>
            <person name="Wilkins L."/>
            <person name="Ettinger C."/>
        </authorList>
    </citation>
    <scope>NUCLEOTIDE SEQUENCE [LARGE SCALE GENOMIC DNA]</scope>
    <source>
        <strain evidence="3">ARK-04</strain>
    </source>
</reference>
<dbReference type="SUPFAM" id="SSF54001">
    <property type="entry name" value="Cysteine proteinases"/>
    <property type="match status" value="1"/>
</dbReference>